<organism evidence="1 2">
    <name type="scientific">Compostimonas suwonensis</name>
    <dbReference type="NCBI Taxonomy" id="1048394"/>
    <lineage>
        <taxon>Bacteria</taxon>
        <taxon>Bacillati</taxon>
        <taxon>Actinomycetota</taxon>
        <taxon>Actinomycetes</taxon>
        <taxon>Micrococcales</taxon>
        <taxon>Microbacteriaceae</taxon>
        <taxon>Compostimonas</taxon>
    </lineage>
</organism>
<proteinExistence type="predicted"/>
<gene>
    <name evidence="1" type="ORF">CLV54_0089</name>
</gene>
<evidence type="ECO:0000313" key="1">
    <source>
        <dbReference type="EMBL" id="PJJ65063.1"/>
    </source>
</evidence>
<sequence>MIELDSLRFDSAEEFRAWLAQNCDSSPGIWLIIAKKGAAAPTVTYAEAVDIALRHGWIDGQAQRLDDESYKQRFTPRRPQSPWSLKNRRAAEAMIEEGGMSPRGLAEVERARADGRWDRAYEGQKDATPHPDFLAALEANPAAAQFYATLNGQNRFAVYFRIHSVKRAETRAKKIDTIVAMLARGEKFYD</sequence>
<comment type="caution">
    <text evidence="1">The sequence shown here is derived from an EMBL/GenBank/DDBJ whole genome shotgun (WGS) entry which is preliminary data.</text>
</comment>
<dbReference type="EMBL" id="PGFB01000001">
    <property type="protein sequence ID" value="PJJ65063.1"/>
    <property type="molecule type" value="Genomic_DNA"/>
</dbReference>
<dbReference type="Pfam" id="PF13376">
    <property type="entry name" value="OmdA"/>
    <property type="match status" value="1"/>
</dbReference>
<dbReference type="Proteomes" id="UP000230161">
    <property type="component" value="Unassembled WGS sequence"/>
</dbReference>
<accession>A0A2M9C3E7</accession>
<reference evidence="1 2" key="1">
    <citation type="submission" date="2017-11" db="EMBL/GenBank/DDBJ databases">
        <title>Genomic Encyclopedia of Archaeal and Bacterial Type Strains, Phase II (KMG-II): From Individual Species to Whole Genera.</title>
        <authorList>
            <person name="Goeker M."/>
        </authorList>
    </citation>
    <scope>NUCLEOTIDE SEQUENCE [LARGE SCALE GENOMIC DNA]</scope>
    <source>
        <strain evidence="1 2">DSM 25625</strain>
    </source>
</reference>
<protein>
    <submittedName>
        <fullName evidence="1">Uncharacterized protein YdeI (YjbR/CyaY-like superfamily)</fullName>
    </submittedName>
</protein>
<evidence type="ECO:0000313" key="2">
    <source>
        <dbReference type="Proteomes" id="UP000230161"/>
    </source>
</evidence>
<dbReference type="OrthoDB" id="9796999at2"/>
<name>A0A2M9C3E7_9MICO</name>
<dbReference type="RefSeq" id="WP_100343000.1">
    <property type="nucleotide sequence ID" value="NZ_PGFB01000001.1"/>
</dbReference>
<dbReference type="AlphaFoldDB" id="A0A2M9C3E7"/>
<keyword evidence="2" id="KW-1185">Reference proteome</keyword>